<dbReference type="Proteomes" id="UP000229340">
    <property type="component" value="Plasmid pNP7-1"/>
</dbReference>
<keyword evidence="2" id="KW-1133">Transmembrane helix</keyword>
<feature type="compositionally biased region" description="Polar residues" evidence="1">
    <location>
        <begin position="1"/>
        <end position="21"/>
    </location>
</feature>
<proteinExistence type="predicted"/>
<keyword evidence="2" id="KW-0812">Transmembrane</keyword>
<keyword evidence="3" id="KW-0614">Plasmid</keyword>
<protein>
    <submittedName>
        <fullName evidence="3">Uncharacterized protein</fullName>
    </submittedName>
</protein>
<evidence type="ECO:0000256" key="2">
    <source>
        <dbReference type="SAM" id="Phobius"/>
    </source>
</evidence>
<keyword evidence="2" id="KW-0472">Membrane</keyword>
<evidence type="ECO:0000313" key="4">
    <source>
        <dbReference type="Proteomes" id="UP000229340"/>
    </source>
</evidence>
<dbReference type="EMBL" id="CP024444">
    <property type="protein sequence ID" value="ATR79613.1"/>
    <property type="molecule type" value="Genomic_DNA"/>
</dbReference>
<reference evidence="4" key="1">
    <citation type="submission" date="2017-10" db="EMBL/GenBank/DDBJ databases">
        <title>Complete genome sequence of Moraxella osloensis NP7 isolated from human skin.</title>
        <authorList>
            <person name="Lee K."/>
            <person name="Lim J.Y."/>
            <person name="Hwang I."/>
        </authorList>
    </citation>
    <scope>NUCLEOTIDE SEQUENCE [LARGE SCALE GENOMIC DNA]</scope>
    <source>
        <strain evidence="4">NP7</strain>
        <plasmid evidence="4">pnp7-1</plasmid>
    </source>
</reference>
<feature type="transmembrane region" description="Helical" evidence="2">
    <location>
        <begin position="41"/>
        <end position="62"/>
    </location>
</feature>
<geneLocation type="plasmid" evidence="4">
    <name>pnp7-1</name>
</geneLocation>
<accession>A0A2D2LX64</accession>
<evidence type="ECO:0000256" key="1">
    <source>
        <dbReference type="SAM" id="MobiDB-lite"/>
    </source>
</evidence>
<gene>
    <name evidence="3" type="ORF">NP7_09595</name>
</gene>
<dbReference type="RefSeq" id="WP_100270982.1">
    <property type="nucleotide sequence ID" value="NZ_CP024444.1"/>
</dbReference>
<dbReference type="AlphaFoldDB" id="A0A2D2LX64"/>
<feature type="region of interest" description="Disordered" evidence="1">
    <location>
        <begin position="1"/>
        <end position="32"/>
    </location>
</feature>
<evidence type="ECO:0000313" key="3">
    <source>
        <dbReference type="EMBL" id="ATR79613.1"/>
    </source>
</evidence>
<organism evidence="3 4">
    <name type="scientific">Faucicola osloensis</name>
    <name type="common">Moraxella osloensis</name>
    <dbReference type="NCBI Taxonomy" id="34062"/>
    <lineage>
        <taxon>Bacteria</taxon>
        <taxon>Pseudomonadati</taxon>
        <taxon>Pseudomonadota</taxon>
        <taxon>Gammaproteobacteria</taxon>
        <taxon>Moraxellales</taxon>
        <taxon>Moraxellaceae</taxon>
        <taxon>Faucicola</taxon>
    </lineage>
</organism>
<sequence>MKSVTKATSKVTRLTEMTSATPGKPGIKTDQTQKKKLDLPLPLPALIALGVLVAGVMIFAIVHQMNRKPTVVQTKIVTPIASTTATTELTTVGTQPTTVVSVINPSPDYFMNKPDPIGALAEQSTDQAIKGSPTYQPNVGLRTPNGTIIAEASPEMNTIRQAVQSGVVQTLNGAITSQSNGQGGQTLTYISPTGQSMPLATEPAQSQVQQLAFATARDQLQSQLLIASTAQQAGTPVPVQPVQPVQAQAAPSLNNEEKQALMDIIAMQKQQNLQLRMQNREIKDKMATQDRQVTQVFQRLEDSPNASQKLRATMLPKSAGYKYIASMNGRYWVQDKTGHITTLTSGEILPGTDLRIVDAQADTGIILVTRK</sequence>
<name>A0A2D2LX64_FAUOS</name>